<evidence type="ECO:0000313" key="2">
    <source>
        <dbReference type="Proteomes" id="UP001319060"/>
    </source>
</evidence>
<sequence>MEFKMNEKGFETTVDYGTLHISGNEEYGFRPFQLLVSSIAVCSGGVLRKVLERMRMSFDDITVQAKVTRVEDEPNRISDIQLHFVIKGSELSEDKMEKALKVTRKNCSMVQSVKDSIHITESFEIIV</sequence>
<dbReference type="Gene3D" id="3.30.300.20">
    <property type="match status" value="1"/>
</dbReference>
<gene>
    <name evidence="1" type="ORF">JYA64_02845</name>
</gene>
<dbReference type="InterPro" id="IPR003718">
    <property type="entry name" value="OsmC/Ohr_fam"/>
</dbReference>
<protein>
    <submittedName>
        <fullName evidence="1">OsmC family protein</fullName>
    </submittedName>
</protein>
<comment type="caution">
    <text evidence="1">The sequence shown here is derived from an EMBL/GenBank/DDBJ whole genome shotgun (WGS) entry which is preliminary data.</text>
</comment>
<dbReference type="Proteomes" id="UP001319060">
    <property type="component" value="Unassembled WGS sequence"/>
</dbReference>
<dbReference type="SUPFAM" id="SSF82784">
    <property type="entry name" value="OsmC-like"/>
    <property type="match status" value="1"/>
</dbReference>
<dbReference type="InterPro" id="IPR015946">
    <property type="entry name" value="KH_dom-like_a/b"/>
</dbReference>
<dbReference type="InterPro" id="IPR036102">
    <property type="entry name" value="OsmC/Ohrsf"/>
</dbReference>
<dbReference type="Pfam" id="PF02566">
    <property type="entry name" value="OsmC"/>
    <property type="match status" value="1"/>
</dbReference>
<accession>A0ABS2Z805</accession>
<dbReference type="RefSeq" id="WP_188404192.1">
    <property type="nucleotide sequence ID" value="NZ_BMCE01000003.1"/>
</dbReference>
<organism evidence="1 2">
    <name type="scientific">Fictibacillus barbaricus</name>
    <dbReference type="NCBI Taxonomy" id="182136"/>
    <lineage>
        <taxon>Bacteria</taxon>
        <taxon>Bacillati</taxon>
        <taxon>Bacillota</taxon>
        <taxon>Bacilli</taxon>
        <taxon>Bacillales</taxon>
        <taxon>Fictibacillaceae</taxon>
        <taxon>Fictibacillus</taxon>
    </lineage>
</organism>
<reference evidence="1 2" key="1">
    <citation type="submission" date="2021-01" db="EMBL/GenBank/DDBJ databases">
        <title>Genome Sequencing of Type Strains.</title>
        <authorList>
            <person name="Lemaire J.F."/>
            <person name="Inderbitzin P."/>
            <person name="Collins S.B."/>
            <person name="Wespe N."/>
            <person name="Knight-Connoni V."/>
        </authorList>
    </citation>
    <scope>NUCLEOTIDE SEQUENCE [LARGE SCALE GENOMIC DNA]</scope>
    <source>
        <strain evidence="1 2">DSM 14730</strain>
    </source>
</reference>
<dbReference type="EMBL" id="JAFHKS010000041">
    <property type="protein sequence ID" value="MBN3544225.1"/>
    <property type="molecule type" value="Genomic_DNA"/>
</dbReference>
<name>A0ABS2Z805_9BACL</name>
<proteinExistence type="predicted"/>
<dbReference type="PANTHER" id="PTHR34352:SF1">
    <property type="entry name" value="PROTEIN YHFA"/>
    <property type="match status" value="1"/>
</dbReference>
<evidence type="ECO:0000313" key="1">
    <source>
        <dbReference type="EMBL" id="MBN3544225.1"/>
    </source>
</evidence>
<keyword evidence="2" id="KW-1185">Reference proteome</keyword>
<dbReference type="PANTHER" id="PTHR34352">
    <property type="entry name" value="PROTEIN YHFA"/>
    <property type="match status" value="1"/>
</dbReference>